<name>G4NAM5_PYRO7</name>
<gene>
    <name evidence="1" type="ORF">MGG_17024</name>
</gene>
<reference evidence="1 2" key="1">
    <citation type="journal article" date="2005" name="Nature">
        <title>The genome sequence of the rice blast fungus Magnaporthe grisea.</title>
        <authorList>
            <person name="Dean R.A."/>
            <person name="Talbot N.J."/>
            <person name="Ebbole D.J."/>
            <person name="Farman M.L."/>
            <person name="Mitchell T.K."/>
            <person name="Orbach M.J."/>
            <person name="Thon M."/>
            <person name="Kulkarni R."/>
            <person name="Xu J.R."/>
            <person name="Pan H."/>
            <person name="Read N.D."/>
            <person name="Lee Y.H."/>
            <person name="Carbone I."/>
            <person name="Brown D."/>
            <person name="Oh Y.Y."/>
            <person name="Donofrio N."/>
            <person name="Jeong J.S."/>
            <person name="Soanes D.M."/>
            <person name="Djonovic S."/>
            <person name="Kolomiets E."/>
            <person name="Rehmeyer C."/>
            <person name="Li W."/>
            <person name="Harding M."/>
            <person name="Kim S."/>
            <person name="Lebrun M.H."/>
            <person name="Bohnert H."/>
            <person name="Coughlan S."/>
            <person name="Butler J."/>
            <person name="Calvo S."/>
            <person name="Ma L.J."/>
            <person name="Nicol R."/>
            <person name="Purcell S."/>
            <person name="Nusbaum C."/>
            <person name="Galagan J.E."/>
            <person name="Birren B.W."/>
        </authorList>
    </citation>
    <scope>NUCLEOTIDE SEQUENCE [LARGE SCALE GENOMIC DNA]</scope>
    <source>
        <strain evidence="2">70-15 / ATCC MYA-4617 / FGSC 8958</strain>
    </source>
</reference>
<dbReference type="InParanoid" id="G4NAM5"/>
<dbReference type="eggNOG" id="ENOG502SM1I">
    <property type="taxonomic scope" value="Eukaryota"/>
</dbReference>
<dbReference type="HOGENOM" id="CLU_647421_0_0_1"/>
<dbReference type="AlphaFoldDB" id="G4NAM5"/>
<dbReference type="EMBL" id="CM001234">
    <property type="protein sequence ID" value="EHA49668.1"/>
    <property type="molecule type" value="Genomic_DNA"/>
</dbReference>
<dbReference type="GeneID" id="12986852"/>
<evidence type="ECO:0000313" key="2">
    <source>
        <dbReference type="Proteomes" id="UP000009058"/>
    </source>
</evidence>
<dbReference type="RefSeq" id="XP_003715987.1">
    <property type="nucleotide sequence ID" value="XM_003715939.1"/>
</dbReference>
<evidence type="ECO:0000313" key="1">
    <source>
        <dbReference type="EMBL" id="EHA49668.1"/>
    </source>
</evidence>
<organism evidence="1 2">
    <name type="scientific">Pyricularia oryzae (strain 70-15 / ATCC MYA-4617 / FGSC 8958)</name>
    <name type="common">Rice blast fungus</name>
    <name type="synonym">Magnaporthe oryzae</name>
    <dbReference type="NCBI Taxonomy" id="242507"/>
    <lineage>
        <taxon>Eukaryota</taxon>
        <taxon>Fungi</taxon>
        <taxon>Dikarya</taxon>
        <taxon>Ascomycota</taxon>
        <taxon>Pezizomycotina</taxon>
        <taxon>Sordariomycetes</taxon>
        <taxon>Sordariomycetidae</taxon>
        <taxon>Magnaporthales</taxon>
        <taxon>Pyriculariaceae</taxon>
        <taxon>Pyricularia</taxon>
    </lineage>
</organism>
<proteinExistence type="predicted"/>
<reference key="2">
    <citation type="submission" date="2011-05" db="EMBL/GenBank/DDBJ databases">
        <title>The Genome Sequence of Magnaporthe oryzae 70-15.</title>
        <authorList>
            <consortium name="The Broad Institute Genome Sequencing Platform"/>
            <person name="Ma L.-J."/>
            <person name="Dead R."/>
            <person name="Young S.K."/>
            <person name="Zeng Q."/>
            <person name="Gargeya S."/>
            <person name="Fitzgerald M."/>
            <person name="Haas B."/>
            <person name="Abouelleil A."/>
            <person name="Alvarado L."/>
            <person name="Arachchi H.M."/>
            <person name="Berlin A."/>
            <person name="Brown A."/>
            <person name="Chapman S.B."/>
            <person name="Chen Z."/>
            <person name="Dunbar C."/>
            <person name="Freedman E."/>
            <person name="Gearin G."/>
            <person name="Gellesch M."/>
            <person name="Goldberg J."/>
            <person name="Griggs A."/>
            <person name="Gujja S."/>
            <person name="Heiman D."/>
            <person name="Howarth C."/>
            <person name="Larson L."/>
            <person name="Lui A."/>
            <person name="MacDonald P.J.P."/>
            <person name="Mehta T."/>
            <person name="Montmayeur A."/>
            <person name="Murphy C."/>
            <person name="Neiman D."/>
            <person name="Pearson M."/>
            <person name="Priest M."/>
            <person name="Roberts A."/>
            <person name="Saif S."/>
            <person name="Shea T."/>
            <person name="Shenoy N."/>
            <person name="Sisk P."/>
            <person name="Stolte C."/>
            <person name="Sykes S."/>
            <person name="Yandava C."/>
            <person name="Wortman J."/>
            <person name="Nusbaum C."/>
            <person name="Birren B."/>
        </authorList>
    </citation>
    <scope>NUCLEOTIDE SEQUENCE</scope>
    <source>
        <strain>70-15</strain>
    </source>
</reference>
<keyword evidence="2" id="KW-1185">Reference proteome</keyword>
<sequence>MKIQRNLDGLNSLRILLQSGCAVHPNTIPYFDRDFPEDINQEVHNTFWDALRHRRDSLKLLGLKHLPRSLALDLGLFDERTLDYHAASCFEALENLGIEVPKALDPRIPAWVKVPWHVEAWCYHTRPPVSRAVLDVLWDRGFRDMDQLDKDGVPPFMTDVFTLGNLDYCYWFVEHGADIWAPLCQRQCSNPRESDDIRTPAHFLLAKIGRWFRPTRFANEDSVYGDSYDDGSYQSAPAITAFCSRYDPRDACVCPCTENGCTPFDYFFKWIGNEDDYPRPQPPEWIASSLLDSVQDLQINMLGGNGSKAIRMLTFRALQLPHTCCGIPLAKGYWCEGTALLPEDANEINEARAESLDVFEALVEDLTRRYERDDGDGEPFGVAKADEFWLDCWVPGVQRVLAELESRDLTQEEKEAAEEIGVVWYGPQTETPRDPDDGVTMEAFQDMLRAITRDI</sequence>
<dbReference type="OrthoDB" id="1577640at2759"/>
<dbReference type="Proteomes" id="UP000009058">
    <property type="component" value="Chromosome 4"/>
</dbReference>
<dbReference type="OMA" id="EMHELRD"/>
<dbReference type="VEuPathDB" id="FungiDB:MGG_17024"/>
<dbReference type="KEGG" id="mgr:MGG_17024"/>
<protein>
    <submittedName>
        <fullName evidence="1">Uncharacterized protein</fullName>
    </submittedName>
</protein>
<accession>G4NAM5</accession>